<dbReference type="PANTHER" id="PTHR11236:SF18">
    <property type="entry name" value="AMINODEOXYCHORISMATE SYNTHASE"/>
    <property type="match status" value="1"/>
</dbReference>
<dbReference type="RefSeq" id="WP_063758494.1">
    <property type="nucleotide sequence ID" value="NZ_QHKI01000009.1"/>
</dbReference>
<dbReference type="EMBL" id="QHKI01000009">
    <property type="protein sequence ID" value="RSM86224.1"/>
    <property type="molecule type" value="Genomic_DNA"/>
</dbReference>
<comment type="similarity">
    <text evidence="1">In the C-terminal section; belongs to the anthranilate synthase component I family.</text>
</comment>
<dbReference type="AlphaFoldDB" id="A0A428ZDT1"/>
<feature type="domain" description="Glutamine amidotransferase" evidence="5">
    <location>
        <begin position="4"/>
        <end position="186"/>
    </location>
</feature>
<dbReference type="InterPro" id="IPR006221">
    <property type="entry name" value="TrpG/PapA_dom"/>
</dbReference>
<comment type="caution">
    <text evidence="8">The sequence shown here is derived from an EMBL/GenBank/DDBJ whole genome shotgun (WGS) entry which is preliminary data.</text>
</comment>
<organism evidence="8 9">
    <name type="scientific">Kibdelosporangium aridum</name>
    <dbReference type="NCBI Taxonomy" id="2030"/>
    <lineage>
        <taxon>Bacteria</taxon>
        <taxon>Bacillati</taxon>
        <taxon>Actinomycetota</taxon>
        <taxon>Actinomycetes</taxon>
        <taxon>Pseudonocardiales</taxon>
        <taxon>Pseudonocardiaceae</taxon>
        <taxon>Kibdelosporangium</taxon>
    </lineage>
</organism>
<protein>
    <recommendedName>
        <fullName evidence="2">aminodeoxychorismate synthase</fullName>
        <ecNumber evidence="2">2.6.1.85</ecNumber>
    </recommendedName>
</protein>
<feature type="domain" description="Anthranilate synthase component I N-terminal" evidence="7">
    <location>
        <begin position="240"/>
        <end position="370"/>
    </location>
</feature>
<dbReference type="PROSITE" id="PS51273">
    <property type="entry name" value="GATASE_TYPE_1"/>
    <property type="match status" value="1"/>
</dbReference>
<accession>A0A428ZDT1</accession>
<keyword evidence="3" id="KW-0808">Transferase</keyword>
<evidence type="ECO:0000256" key="4">
    <source>
        <dbReference type="ARBA" id="ARBA00022962"/>
    </source>
</evidence>
<dbReference type="Gene3D" id="3.60.120.10">
    <property type="entry name" value="Anthranilate synthase"/>
    <property type="match status" value="1"/>
</dbReference>
<dbReference type="SUPFAM" id="SSF52317">
    <property type="entry name" value="Class I glutamine amidotransferase-like"/>
    <property type="match status" value="1"/>
</dbReference>
<evidence type="ECO:0000259" key="5">
    <source>
        <dbReference type="Pfam" id="PF00117"/>
    </source>
</evidence>
<dbReference type="NCBIfam" id="TIGR00566">
    <property type="entry name" value="trpG_papA"/>
    <property type="match status" value="1"/>
</dbReference>
<dbReference type="CDD" id="cd01743">
    <property type="entry name" value="GATase1_Anthranilate_Synthase"/>
    <property type="match status" value="1"/>
</dbReference>
<evidence type="ECO:0000256" key="2">
    <source>
        <dbReference type="ARBA" id="ARBA00013139"/>
    </source>
</evidence>
<dbReference type="Pfam" id="PF00425">
    <property type="entry name" value="Chorismate_bind"/>
    <property type="match status" value="1"/>
</dbReference>
<dbReference type="SUPFAM" id="SSF56322">
    <property type="entry name" value="ADC synthase"/>
    <property type="match status" value="1"/>
</dbReference>
<dbReference type="EC" id="2.6.1.85" evidence="2"/>
<dbReference type="InterPro" id="IPR006805">
    <property type="entry name" value="Anth_synth_I_N"/>
</dbReference>
<dbReference type="InterPro" id="IPR017926">
    <property type="entry name" value="GATASE"/>
</dbReference>
<dbReference type="NCBIfam" id="TIGR00553">
    <property type="entry name" value="pabB"/>
    <property type="match status" value="1"/>
</dbReference>
<dbReference type="InterPro" id="IPR029062">
    <property type="entry name" value="Class_I_gatase-like"/>
</dbReference>
<dbReference type="PANTHER" id="PTHR11236">
    <property type="entry name" value="AMINOBENZOATE/ANTHRANILATE SYNTHASE"/>
    <property type="match status" value="1"/>
</dbReference>
<dbReference type="PRINTS" id="PR00096">
    <property type="entry name" value="GATASE"/>
</dbReference>
<dbReference type="Pfam" id="PF00117">
    <property type="entry name" value="GATase"/>
    <property type="match status" value="1"/>
</dbReference>
<evidence type="ECO:0000256" key="3">
    <source>
        <dbReference type="ARBA" id="ARBA00022679"/>
    </source>
</evidence>
<evidence type="ECO:0000259" key="7">
    <source>
        <dbReference type="Pfam" id="PF04715"/>
    </source>
</evidence>
<dbReference type="GO" id="GO:0000162">
    <property type="term" value="P:L-tryptophan biosynthetic process"/>
    <property type="evidence" value="ECO:0007669"/>
    <property type="project" value="TreeGrafter"/>
</dbReference>
<dbReference type="Proteomes" id="UP000287547">
    <property type="component" value="Unassembled WGS sequence"/>
</dbReference>
<gene>
    <name evidence="8" type="primary">pabB</name>
    <name evidence="8" type="ORF">DMH04_13675</name>
</gene>
<dbReference type="InterPro" id="IPR005801">
    <property type="entry name" value="ADC_synthase"/>
</dbReference>
<dbReference type="GO" id="GO:0008153">
    <property type="term" value="P:4-aminobenzoate biosynthetic process"/>
    <property type="evidence" value="ECO:0007669"/>
    <property type="project" value="TreeGrafter"/>
</dbReference>
<dbReference type="GO" id="GO:0005737">
    <property type="term" value="C:cytoplasm"/>
    <property type="evidence" value="ECO:0007669"/>
    <property type="project" value="TreeGrafter"/>
</dbReference>
<evidence type="ECO:0000259" key="6">
    <source>
        <dbReference type="Pfam" id="PF00425"/>
    </source>
</evidence>
<reference evidence="8 9" key="1">
    <citation type="submission" date="2018-05" db="EMBL/GenBank/DDBJ databases">
        <title>Evolution of GPA BGCs.</title>
        <authorList>
            <person name="Waglechner N."/>
            <person name="Wright G.D."/>
        </authorList>
    </citation>
    <scope>NUCLEOTIDE SEQUENCE [LARGE SCALE GENOMIC DNA]</scope>
    <source>
        <strain evidence="8 9">A82846</strain>
    </source>
</reference>
<dbReference type="Pfam" id="PF04715">
    <property type="entry name" value="Anth_synt_I_N"/>
    <property type="match status" value="1"/>
</dbReference>
<dbReference type="OrthoDB" id="3518032at2"/>
<dbReference type="GO" id="GO:0046820">
    <property type="term" value="F:4-amino-4-deoxychorismate synthase activity"/>
    <property type="evidence" value="ECO:0007669"/>
    <property type="project" value="UniProtKB-EC"/>
</dbReference>
<proteinExistence type="inferred from homology"/>
<dbReference type="InterPro" id="IPR015890">
    <property type="entry name" value="Chorismate_C"/>
</dbReference>
<evidence type="ECO:0000313" key="9">
    <source>
        <dbReference type="Proteomes" id="UP000287547"/>
    </source>
</evidence>
<dbReference type="GO" id="GO:0009396">
    <property type="term" value="P:folic acid-containing compound biosynthetic process"/>
    <property type="evidence" value="ECO:0007669"/>
    <property type="project" value="InterPro"/>
</dbReference>
<dbReference type="InterPro" id="IPR019999">
    <property type="entry name" value="Anth_synth_I-like"/>
</dbReference>
<evidence type="ECO:0000313" key="8">
    <source>
        <dbReference type="EMBL" id="RSM86224.1"/>
    </source>
</evidence>
<dbReference type="Gene3D" id="3.40.50.880">
    <property type="match status" value="1"/>
</dbReference>
<evidence type="ECO:0000256" key="1">
    <source>
        <dbReference type="ARBA" id="ARBA00005970"/>
    </source>
</evidence>
<feature type="domain" description="Chorismate-utilising enzyme C-terminal" evidence="6">
    <location>
        <begin position="428"/>
        <end position="680"/>
    </location>
</feature>
<dbReference type="InterPro" id="IPR005802">
    <property type="entry name" value="ADC_synth_comp_1"/>
</dbReference>
<sequence length="729" mass="79134">MRTLLIDNHDSYTYNLFHLIAKVNGVEPVVLRNDEPALARASFDEFDNVVISPGPGHPGRARDLGHAARFLRQDHLPVLGVCLGHQGIGLLAGAAVGPAPAARHGHPTSVRHDGRELFAGLPQDFTAVRYHSLCIEEPLPPDLQATAWAEDGVVMGLRHRRKPQWGVQFHPESILTECGSELLGNFRALSQTVQRPSIVTTASPQDDTSAVVTRLSRHRLHVAIHNGPVATEQLFTSLFAASPRSFWLDGAGVDDGLSRFSYLGDDTGPLSEFCSYDVNSGVVTVHRTGEPVRQVREDVFTYLRRRLAAHAFTPPDLPFDFTCGYVGYFGYELKAALGGQAAHRSATPDAGWLFADRMVVIDRVDQTAYVLCLAEDSPAAEAEAIGWIDATLEHLAYLPTDAPRSTVSTMQHDVPDVIKRWLLRDAGGYRADIEKCRQELRAGESYEICLTTAVELPVVCDSLEYYRVLRRINPAPHSAYLRFGEVDVASSSPERFLRVGADGVVEAKPIKGTAPRGATPDEDAELRDRLATDAKTRAENLMIVDLLRNDLGRVCRVGTVEVPGLMQTESYRTVHQLVSTVRGELAPGLDALDCVRACFPGGSMTGAPKERTMEIIDGLEPGARGVYSGALGFLSCNGSADLSIVIRTAVFADGKVRIGAGGAIVLASDPDEEYQEMLLKLVAPVRAYWEAAAYPPATVVPSALQVQSLLRSARRQKVTAARITGSEAG</sequence>
<keyword evidence="4" id="KW-0315">Glutamine amidotransferase</keyword>
<dbReference type="PRINTS" id="PR00099">
    <property type="entry name" value="CPSGATASE"/>
</dbReference>
<dbReference type="PRINTS" id="PR00097">
    <property type="entry name" value="ANTSNTHASEII"/>
</dbReference>
<name>A0A428ZDT1_KIBAR</name>